<evidence type="ECO:0000256" key="2">
    <source>
        <dbReference type="ARBA" id="ARBA00022801"/>
    </source>
</evidence>
<dbReference type="PROSITE" id="PS01227">
    <property type="entry name" value="UPF0012"/>
    <property type="match status" value="1"/>
</dbReference>
<keyword evidence="2 4" id="KW-0378">Hydrolase</keyword>
<gene>
    <name evidence="4" type="ORF">D6T63_14000</name>
</gene>
<dbReference type="InterPro" id="IPR001110">
    <property type="entry name" value="UPF0012_CS"/>
</dbReference>
<dbReference type="PANTHER" id="PTHR43674:SF2">
    <property type="entry name" value="BETA-UREIDOPROPIONASE"/>
    <property type="match status" value="1"/>
</dbReference>
<evidence type="ECO:0000313" key="5">
    <source>
        <dbReference type="Proteomes" id="UP000272560"/>
    </source>
</evidence>
<organism evidence="4 5">
    <name type="scientific">Arthrobacter cheniae</name>
    <dbReference type="NCBI Taxonomy" id="1258888"/>
    <lineage>
        <taxon>Bacteria</taxon>
        <taxon>Bacillati</taxon>
        <taxon>Actinomycetota</taxon>
        <taxon>Actinomycetes</taxon>
        <taxon>Micrococcales</taxon>
        <taxon>Micrococcaceae</taxon>
        <taxon>Arthrobacter</taxon>
    </lineage>
</organism>
<dbReference type="InterPro" id="IPR036526">
    <property type="entry name" value="C-N_Hydrolase_sf"/>
</dbReference>
<sequence length="269" mass="28488">MGVEVPGLAVLQALGVVDDVDENLRRLDAYAARVADHGAEILVTPELFATGYAPALVAGSDGPGIRAELSDIARRHGIALVGSTVDDAADGRYISASLFDRQGTELTRYRKAHLFGAEEQAAFTPGNDIPELVPLLGLTVALAICYDIEFPEFARNSAQRGADVLLIPTAVPATGDVGGLAPEHTYNAERISTILVPARALENGVYIAYANHTAPDFTGMSAIASPYGTFLGLAGYGEELLFADVDQAEVVRARELNTYLTCRRPGLFA</sequence>
<dbReference type="PANTHER" id="PTHR43674">
    <property type="entry name" value="NITRILASE C965.09-RELATED"/>
    <property type="match status" value="1"/>
</dbReference>
<comment type="similarity">
    <text evidence="1">Belongs to the carbon-nitrogen hydrolase superfamily. NIT1/NIT2 family.</text>
</comment>
<dbReference type="AlphaFoldDB" id="A0A3A5M9K5"/>
<evidence type="ECO:0000259" key="3">
    <source>
        <dbReference type="PROSITE" id="PS50263"/>
    </source>
</evidence>
<dbReference type="GO" id="GO:0050126">
    <property type="term" value="F:N-carbamoylputrescine amidase activity"/>
    <property type="evidence" value="ECO:0007669"/>
    <property type="project" value="TreeGrafter"/>
</dbReference>
<keyword evidence="5" id="KW-1185">Reference proteome</keyword>
<name>A0A3A5M9K5_9MICC</name>
<reference evidence="4 5" key="1">
    <citation type="submission" date="2018-09" db="EMBL/GenBank/DDBJ databases">
        <title>Novel species of Arthrobacter.</title>
        <authorList>
            <person name="Liu Q."/>
            <person name="Xin Y.-H."/>
        </authorList>
    </citation>
    <scope>NUCLEOTIDE SEQUENCE [LARGE SCALE GENOMIC DNA]</scope>
    <source>
        <strain evidence="4 5">Hz2</strain>
    </source>
</reference>
<accession>A0A3A5M9K5</accession>
<feature type="domain" description="CN hydrolase" evidence="3">
    <location>
        <begin position="6"/>
        <end position="247"/>
    </location>
</feature>
<comment type="caution">
    <text evidence="4">The sequence shown here is derived from an EMBL/GenBank/DDBJ whole genome shotgun (WGS) entry which is preliminary data.</text>
</comment>
<protein>
    <submittedName>
        <fullName evidence="4">Carbon-nitrogen hydrolase</fullName>
    </submittedName>
</protein>
<dbReference type="SUPFAM" id="SSF56317">
    <property type="entry name" value="Carbon-nitrogen hydrolase"/>
    <property type="match status" value="1"/>
</dbReference>
<evidence type="ECO:0000256" key="1">
    <source>
        <dbReference type="ARBA" id="ARBA00010613"/>
    </source>
</evidence>
<dbReference type="GO" id="GO:0033388">
    <property type="term" value="P:putrescine biosynthetic process from arginine"/>
    <property type="evidence" value="ECO:0007669"/>
    <property type="project" value="TreeGrafter"/>
</dbReference>
<dbReference type="InterPro" id="IPR003010">
    <property type="entry name" value="C-N_Hydrolase"/>
</dbReference>
<dbReference type="Gene3D" id="3.60.110.10">
    <property type="entry name" value="Carbon-nitrogen hydrolase"/>
    <property type="match status" value="1"/>
</dbReference>
<dbReference type="EMBL" id="QZVT01000007">
    <property type="protein sequence ID" value="RJT78052.1"/>
    <property type="molecule type" value="Genomic_DNA"/>
</dbReference>
<dbReference type="OrthoDB" id="9811121at2"/>
<dbReference type="Pfam" id="PF00795">
    <property type="entry name" value="CN_hydrolase"/>
    <property type="match status" value="1"/>
</dbReference>
<dbReference type="InterPro" id="IPR050345">
    <property type="entry name" value="Aliph_Amidase/BUP"/>
</dbReference>
<evidence type="ECO:0000313" key="4">
    <source>
        <dbReference type="EMBL" id="RJT78052.1"/>
    </source>
</evidence>
<proteinExistence type="inferred from homology"/>
<dbReference type="Proteomes" id="UP000272560">
    <property type="component" value="Unassembled WGS sequence"/>
</dbReference>
<dbReference type="PROSITE" id="PS50263">
    <property type="entry name" value="CN_HYDROLASE"/>
    <property type="match status" value="1"/>
</dbReference>